<dbReference type="NCBIfam" id="NF011465">
    <property type="entry name" value="PRK14886.1-1"/>
    <property type="match status" value="1"/>
</dbReference>
<name>Q97BG2_THEVO</name>
<sequence length="145" mass="16357">MLGRMSHKVVYFKIKYKIDINKIVGFIRSTKNLFQLIDGRCLLSQTQILSAISRAGRRYIKGSRVNNEGILILMFVSASTQIDSAISSCGLKPDSSTAALIYDDESDYSNFIAKFPEFVMVDPFVPYDVKDDSIFEKMSYVDATL</sequence>
<dbReference type="eggNOG" id="arCOG02197">
    <property type="taxonomic scope" value="Archaea"/>
</dbReference>
<protein>
    <submittedName>
        <fullName evidence="2">Uncharacterized protein</fullName>
    </submittedName>
</protein>
<proteinExistence type="inferred from homology"/>
<reference evidence="2 3" key="2">
    <citation type="journal article" date="2000" name="Proc. Natl. Acad. Sci. U.S.A.">
        <title>Archaeal adaptation to higher temperatures revealed by genomic sequence of Thermoplasma volcanium.</title>
        <authorList>
            <person name="Kawashima T."/>
            <person name="Amano N."/>
            <person name="Koike H."/>
            <person name="Makino S."/>
            <person name="Higuchi S."/>
            <person name="Kawashima-Ohya Y."/>
            <person name="Watanabe K."/>
            <person name="Yamazaki M."/>
            <person name="Kanehori K."/>
            <person name="Kawamoto T."/>
            <person name="Nunoshiba T."/>
            <person name="Yamamoto Y."/>
            <person name="Aramaki H."/>
            <person name="Makino K."/>
            <person name="Suzuki M."/>
        </authorList>
    </citation>
    <scope>NUCLEOTIDE SEQUENCE [LARGE SCALE GENOMIC DNA]</scope>
    <source>
        <strain evidence="3">ATCC 51530 / DSM 4299 / JCM 9571 / NBRC 15438 / GSS1</strain>
    </source>
</reference>
<gene>
    <name evidence="2" type="ORF">TVG0479984</name>
</gene>
<dbReference type="AlphaFoldDB" id="Q97BG2"/>
<evidence type="ECO:0000313" key="3">
    <source>
        <dbReference type="Proteomes" id="UP000001017"/>
    </source>
</evidence>
<dbReference type="KEGG" id="tvo:TVG0479984"/>
<evidence type="ECO:0000313" key="2">
    <source>
        <dbReference type="EMBL" id="BAB59636.1"/>
    </source>
</evidence>
<dbReference type="Pfam" id="PF08617">
    <property type="entry name" value="CGI-121"/>
    <property type="match status" value="1"/>
</dbReference>
<evidence type="ECO:0000256" key="1">
    <source>
        <dbReference type="ARBA" id="ARBA00005546"/>
    </source>
</evidence>
<dbReference type="HOGENOM" id="CLU_152336_0_0_2"/>
<organism evidence="2 3">
    <name type="scientific">Thermoplasma volcanium (strain ATCC 51530 / DSM 4299 / JCM 9571 / NBRC 15438 / GSS1)</name>
    <dbReference type="NCBI Taxonomy" id="273116"/>
    <lineage>
        <taxon>Archaea</taxon>
        <taxon>Methanobacteriati</taxon>
        <taxon>Thermoplasmatota</taxon>
        <taxon>Thermoplasmata</taxon>
        <taxon>Thermoplasmatales</taxon>
        <taxon>Thermoplasmataceae</taxon>
        <taxon>Thermoplasma</taxon>
    </lineage>
</organism>
<dbReference type="Gene3D" id="3.30.2380.10">
    <property type="entry name" value="CGI121/TPRKB"/>
    <property type="match status" value="1"/>
</dbReference>
<reference evidence="2 3" key="1">
    <citation type="journal article" date="1999" name="Proc. Jpn. Acad.">
        <title>Determination of the complete genomic DNA sequence of Thermoplasma volvanium GSS1.</title>
        <authorList>
            <person name="Kawashima T."/>
            <person name="Yamamoto Y."/>
            <person name="Aramaki H."/>
            <person name="Nunoshiba T."/>
            <person name="Kawamoto T."/>
            <person name="Watanabe K."/>
            <person name="Yamazaki M."/>
            <person name="Kanehori K."/>
            <person name="Amano N."/>
            <person name="Ohya Y."/>
            <person name="Makino K."/>
            <person name="Suzuki M."/>
        </authorList>
    </citation>
    <scope>NUCLEOTIDE SEQUENCE [LARGE SCALE GENOMIC DNA]</scope>
    <source>
        <strain evidence="3">ATCC 51530 / DSM 4299 / JCM 9571 / NBRC 15438 / GSS1</strain>
    </source>
</reference>
<keyword evidence="3" id="KW-1185">Reference proteome</keyword>
<dbReference type="InterPro" id="IPR013926">
    <property type="entry name" value="CGI121/TPRKB"/>
</dbReference>
<comment type="similarity">
    <text evidence="1">Belongs to the CGI121/TPRKB family.</text>
</comment>
<dbReference type="InterPro" id="IPR036504">
    <property type="entry name" value="CGI121/TPRKB_sf"/>
</dbReference>
<dbReference type="PaxDb" id="273116-14324709"/>
<dbReference type="EMBL" id="BA000011">
    <property type="protein sequence ID" value="BAB59636.1"/>
    <property type="molecule type" value="Genomic_DNA"/>
</dbReference>
<dbReference type="Proteomes" id="UP000001017">
    <property type="component" value="Chromosome"/>
</dbReference>
<dbReference type="STRING" id="273116.gene:9381276"/>
<accession>Q97BG2</accession>
<dbReference type="SUPFAM" id="SSF143870">
    <property type="entry name" value="PF0523-like"/>
    <property type="match status" value="1"/>
</dbReference>